<gene>
    <name evidence="2" type="ORF">LCGC14_2383900</name>
</gene>
<comment type="caution">
    <text evidence="2">The sequence shown here is derived from an EMBL/GenBank/DDBJ whole genome shotgun (WGS) entry which is preliminary data.</text>
</comment>
<evidence type="ECO:0000313" key="2">
    <source>
        <dbReference type="EMBL" id="KKL27564.1"/>
    </source>
</evidence>
<feature type="domain" description="Calcineurin-like phosphoesterase" evidence="1">
    <location>
        <begin position="42"/>
        <end position="117"/>
    </location>
</feature>
<protein>
    <recommendedName>
        <fullName evidence="1">Calcineurin-like phosphoesterase domain-containing protein</fullName>
    </recommendedName>
</protein>
<dbReference type="Pfam" id="PF00149">
    <property type="entry name" value="Metallophos"/>
    <property type="match status" value="1"/>
</dbReference>
<dbReference type="Gene3D" id="3.60.21.10">
    <property type="match status" value="1"/>
</dbReference>
<dbReference type="AlphaFoldDB" id="A0A0F9C082"/>
<dbReference type="InterPro" id="IPR029052">
    <property type="entry name" value="Metallo-depent_PP-like"/>
</dbReference>
<reference evidence="2" key="1">
    <citation type="journal article" date="2015" name="Nature">
        <title>Complex archaea that bridge the gap between prokaryotes and eukaryotes.</title>
        <authorList>
            <person name="Spang A."/>
            <person name="Saw J.H."/>
            <person name="Jorgensen S.L."/>
            <person name="Zaremba-Niedzwiedzka K."/>
            <person name="Martijn J."/>
            <person name="Lind A.E."/>
            <person name="van Eijk R."/>
            <person name="Schleper C."/>
            <person name="Guy L."/>
            <person name="Ettema T.J."/>
        </authorList>
    </citation>
    <scope>NUCLEOTIDE SEQUENCE</scope>
</reference>
<dbReference type="InterPro" id="IPR004843">
    <property type="entry name" value="Calcineurin-like_PHP"/>
</dbReference>
<dbReference type="GO" id="GO:0016787">
    <property type="term" value="F:hydrolase activity"/>
    <property type="evidence" value="ECO:0007669"/>
    <property type="project" value="InterPro"/>
</dbReference>
<proteinExistence type="predicted"/>
<accession>A0A0F9C082</accession>
<feature type="non-terminal residue" evidence="2">
    <location>
        <position position="139"/>
    </location>
</feature>
<sequence>MDVAKHDNITSRRSFLKTVSFCSGVCLFPPCAFGSRKPPAVLRFGLIADVHQDVMHDSRQRIEAFVGAMNKAKADFICQLGDFCWPHERNQEFLECWRQFDGPRYHVLGNHDMDGGYTRERAVAFLGMPGKHYSFDNKG</sequence>
<name>A0A0F9C082_9ZZZZ</name>
<organism evidence="2">
    <name type="scientific">marine sediment metagenome</name>
    <dbReference type="NCBI Taxonomy" id="412755"/>
    <lineage>
        <taxon>unclassified sequences</taxon>
        <taxon>metagenomes</taxon>
        <taxon>ecological metagenomes</taxon>
    </lineage>
</organism>
<dbReference type="SUPFAM" id="SSF56300">
    <property type="entry name" value="Metallo-dependent phosphatases"/>
    <property type="match status" value="1"/>
</dbReference>
<evidence type="ECO:0000259" key="1">
    <source>
        <dbReference type="Pfam" id="PF00149"/>
    </source>
</evidence>
<dbReference type="EMBL" id="LAZR01035417">
    <property type="protein sequence ID" value="KKL27564.1"/>
    <property type="molecule type" value="Genomic_DNA"/>
</dbReference>